<dbReference type="RefSeq" id="WP_241035194.1">
    <property type="nucleotide sequence ID" value="NZ_BAAAJF010000018.1"/>
</dbReference>
<reference evidence="1 2" key="1">
    <citation type="submission" date="2022-03" db="EMBL/GenBank/DDBJ databases">
        <title>Pseudonocardia alaer sp. nov., a novel actinomycete isolated from reed forest soil.</title>
        <authorList>
            <person name="Wang L."/>
        </authorList>
    </citation>
    <scope>NUCLEOTIDE SEQUENCE [LARGE SCALE GENOMIC DNA]</scope>
    <source>
        <strain evidence="1 2">Y-16303</strain>
    </source>
</reference>
<dbReference type="EMBL" id="JAKXMK010000004">
    <property type="protein sequence ID" value="MCH6165162.1"/>
    <property type="molecule type" value="Genomic_DNA"/>
</dbReference>
<protein>
    <submittedName>
        <fullName evidence="1">Uncharacterized protein</fullName>
    </submittedName>
</protein>
<evidence type="ECO:0000313" key="1">
    <source>
        <dbReference type="EMBL" id="MCH6165162.1"/>
    </source>
</evidence>
<keyword evidence="2" id="KW-1185">Reference proteome</keyword>
<accession>A0ABS9T9H1</accession>
<evidence type="ECO:0000313" key="2">
    <source>
        <dbReference type="Proteomes" id="UP001299970"/>
    </source>
</evidence>
<name>A0ABS9T9H1_9PSEU</name>
<sequence>MSEPGPSTDLFERDAVRLGPFDTDPVDLLPHVCLRADGSWRNGEEIRAYSAAWLIGALAIAGVKLGEQDRAVVALIADDGWPTVQVVAGWVTRAWQAHGDCTTCRVRAEMDRHPIGG</sequence>
<proteinExistence type="predicted"/>
<comment type="caution">
    <text evidence="1">The sequence shown here is derived from an EMBL/GenBank/DDBJ whole genome shotgun (WGS) entry which is preliminary data.</text>
</comment>
<organism evidence="1 2">
    <name type="scientific">Pseudonocardia alaniniphila</name>
    <dbReference type="NCBI Taxonomy" id="75291"/>
    <lineage>
        <taxon>Bacteria</taxon>
        <taxon>Bacillati</taxon>
        <taxon>Actinomycetota</taxon>
        <taxon>Actinomycetes</taxon>
        <taxon>Pseudonocardiales</taxon>
        <taxon>Pseudonocardiaceae</taxon>
        <taxon>Pseudonocardia</taxon>
    </lineage>
</organism>
<dbReference type="Proteomes" id="UP001299970">
    <property type="component" value="Unassembled WGS sequence"/>
</dbReference>
<gene>
    <name evidence="1" type="ORF">MMF94_05655</name>
</gene>